<protein>
    <submittedName>
        <fullName evidence="1">6-bladed beta-propeller</fullName>
    </submittedName>
</protein>
<dbReference type="SUPFAM" id="SSF63825">
    <property type="entry name" value="YWTD domain"/>
    <property type="match status" value="1"/>
</dbReference>
<name>A0A951IW40_9BACT</name>
<dbReference type="EMBL" id="RPHB01000002">
    <property type="protein sequence ID" value="MBW3466969.1"/>
    <property type="molecule type" value="Genomic_DNA"/>
</dbReference>
<dbReference type="Pfam" id="PF17170">
    <property type="entry name" value="DUF5128"/>
    <property type="match status" value="1"/>
</dbReference>
<evidence type="ECO:0000313" key="2">
    <source>
        <dbReference type="Proteomes" id="UP000727490"/>
    </source>
</evidence>
<comment type="caution">
    <text evidence="1">The sequence shown here is derived from an EMBL/GenBank/DDBJ whole genome shotgun (WGS) entry which is preliminary data.</text>
</comment>
<dbReference type="AlphaFoldDB" id="A0A951IW40"/>
<reference evidence="1 2" key="1">
    <citation type="journal article" date="2020" name="Syst. Appl. Microbiol.">
        <title>Arthrospiribacter ruber gen. nov., sp. nov., a novel bacterium isolated from Arthrospira cultures.</title>
        <authorList>
            <person name="Waleron M."/>
            <person name="Misztak A."/>
            <person name="Waleron M.M."/>
            <person name="Furmaniak M."/>
            <person name="Mrozik A."/>
            <person name="Waleron K."/>
        </authorList>
    </citation>
    <scope>NUCLEOTIDE SEQUENCE [LARGE SCALE GENOMIC DNA]</scope>
    <source>
        <strain evidence="1 2">DPMB0001</strain>
    </source>
</reference>
<evidence type="ECO:0000313" key="1">
    <source>
        <dbReference type="EMBL" id="MBW3466969.1"/>
    </source>
</evidence>
<keyword evidence="2" id="KW-1185">Reference proteome</keyword>
<proteinExistence type="predicted"/>
<dbReference type="Proteomes" id="UP000727490">
    <property type="component" value="Unassembled WGS sequence"/>
</dbReference>
<organism evidence="1 2">
    <name type="scientific">Arthrospiribacter ruber</name>
    <dbReference type="NCBI Taxonomy" id="2487934"/>
    <lineage>
        <taxon>Bacteria</taxon>
        <taxon>Pseudomonadati</taxon>
        <taxon>Bacteroidota</taxon>
        <taxon>Cytophagia</taxon>
        <taxon>Cytophagales</taxon>
        <taxon>Cyclobacteriaceae</taxon>
        <taxon>Arthrospiribacter</taxon>
    </lineage>
</organism>
<gene>
    <name evidence="1" type="ORF">EGN73_03990</name>
</gene>
<accession>A0A951IW40</accession>
<sequence length="428" mass="48732">MTYINISMRNQDRFSNENNTNFEPYSKPLKNRNYSLDSICWPLYPFTLWMIIILSSCSNRKSDLQFQDVYTLDKEVIDISASEIFESFQIIPLETKEIIGEINNLIVTENHLVILDNAKTKSIFLHAIDGSQLGVIHPLGEGPGEYLFPASIAYSEQEESILVYCSLLGKIINYDLNGEFLGEYFLSGESVSDLIVFKGNLYMTLKDGEGRNILGILNYKDGREMEKIPLPNNGFKVSGIKPQYIYKSHNEESFYFKDIYSNSLSEVNMTGEIIGQKTFDLNKDYITDWKGRSLRFDEIIPEIQARGYIVITDEFIDSEGYFLINTEEGKGSGGMLLVDKETYSAKPVRNIINDMDGLYSYTSILGNSTNPGYFIVSMEPSIINLRLDQMEVGLSPYLQKLRSAGLQNDDNPVLIIYKMKTSIESLEK</sequence>